<proteinExistence type="predicted"/>
<evidence type="ECO:0000259" key="4">
    <source>
        <dbReference type="Pfam" id="PF04500"/>
    </source>
</evidence>
<dbReference type="EMBL" id="JBEDNZ010000011">
    <property type="protein sequence ID" value="KAL0831916.1"/>
    <property type="molecule type" value="Genomic_DNA"/>
</dbReference>
<accession>A0ABD0T1N9</accession>
<evidence type="ECO:0000256" key="3">
    <source>
        <dbReference type="ARBA" id="ARBA00022833"/>
    </source>
</evidence>
<reference evidence="5 6" key="1">
    <citation type="submission" date="2024-06" db="EMBL/GenBank/DDBJ databases">
        <title>A chromosome-level genome assembly of beet webworm, Loxostege sticticalis.</title>
        <authorList>
            <person name="Zhang Y."/>
        </authorList>
    </citation>
    <scope>NUCLEOTIDE SEQUENCE [LARGE SCALE GENOMIC DNA]</scope>
    <source>
        <strain evidence="5">AQ028</strain>
        <tissue evidence="5">Male pupae</tissue>
    </source>
</reference>
<dbReference type="Pfam" id="PF04500">
    <property type="entry name" value="FLYWCH"/>
    <property type="match status" value="1"/>
</dbReference>
<dbReference type="Proteomes" id="UP001549921">
    <property type="component" value="Unassembled WGS sequence"/>
</dbReference>
<evidence type="ECO:0000313" key="5">
    <source>
        <dbReference type="EMBL" id="KAL0831916.1"/>
    </source>
</evidence>
<protein>
    <recommendedName>
        <fullName evidence="4">FLYWCH-type domain-containing protein</fullName>
    </recommendedName>
</protein>
<keyword evidence="1" id="KW-0479">Metal-binding</keyword>
<sequence length="93" mass="10949">MGLHQEHSRQVQCQTVFVMSRKGKSLISLDGYTYYNKRKSLTHEEVKKRWVCSTHFHRGCRAVIYTVQDIIVAAKKEHNHWPTSCNRTQANPY</sequence>
<name>A0ABD0T1N9_LOXSC</name>
<comment type="caution">
    <text evidence="5">The sequence shown here is derived from an EMBL/GenBank/DDBJ whole genome shotgun (WGS) entry which is preliminary data.</text>
</comment>
<dbReference type="AlphaFoldDB" id="A0ABD0T1N9"/>
<evidence type="ECO:0000313" key="6">
    <source>
        <dbReference type="Proteomes" id="UP001549921"/>
    </source>
</evidence>
<keyword evidence="2" id="KW-0863">Zinc-finger</keyword>
<organism evidence="5 6">
    <name type="scientific">Loxostege sticticalis</name>
    <name type="common">Beet webworm moth</name>
    <dbReference type="NCBI Taxonomy" id="481309"/>
    <lineage>
        <taxon>Eukaryota</taxon>
        <taxon>Metazoa</taxon>
        <taxon>Ecdysozoa</taxon>
        <taxon>Arthropoda</taxon>
        <taxon>Hexapoda</taxon>
        <taxon>Insecta</taxon>
        <taxon>Pterygota</taxon>
        <taxon>Neoptera</taxon>
        <taxon>Endopterygota</taxon>
        <taxon>Lepidoptera</taxon>
        <taxon>Glossata</taxon>
        <taxon>Ditrysia</taxon>
        <taxon>Pyraloidea</taxon>
        <taxon>Crambidae</taxon>
        <taxon>Pyraustinae</taxon>
        <taxon>Loxostege</taxon>
    </lineage>
</organism>
<gene>
    <name evidence="5" type="ORF">ABMA28_001435</name>
</gene>
<dbReference type="InterPro" id="IPR007588">
    <property type="entry name" value="Znf_FLYWCH"/>
</dbReference>
<feature type="domain" description="FLYWCH-type" evidence="4">
    <location>
        <begin position="17"/>
        <end position="80"/>
    </location>
</feature>
<dbReference type="Gene3D" id="2.20.25.240">
    <property type="match status" value="1"/>
</dbReference>
<evidence type="ECO:0000256" key="1">
    <source>
        <dbReference type="ARBA" id="ARBA00022723"/>
    </source>
</evidence>
<keyword evidence="3" id="KW-0862">Zinc</keyword>
<evidence type="ECO:0000256" key="2">
    <source>
        <dbReference type="ARBA" id="ARBA00022771"/>
    </source>
</evidence>
<dbReference type="GO" id="GO:0008270">
    <property type="term" value="F:zinc ion binding"/>
    <property type="evidence" value="ECO:0007669"/>
    <property type="project" value="UniProtKB-KW"/>
</dbReference>